<organism evidence="1 2">
    <name type="scientific">Thalassobacterium sedimentorum</name>
    <dbReference type="NCBI Taxonomy" id="3041258"/>
    <lineage>
        <taxon>Bacteria</taxon>
        <taxon>Pseudomonadati</taxon>
        <taxon>Verrucomicrobiota</taxon>
        <taxon>Opitutia</taxon>
        <taxon>Puniceicoccales</taxon>
        <taxon>Coraliomargaritaceae</taxon>
        <taxon>Thalassobacterium</taxon>
    </lineage>
</organism>
<sequence>MNDCQPPPDIIKQLFQRLSRGSNLILSENGPGGDRELYRSLQESQYVQACRDYFQKIGLRLVEGDNCFYFVPDEEISITQEEKLRRIVEQVTLLNFLTQHIEGFGEGVVFSAIDLASRCQNDPRSAKVFQQNACKGETVFERVESLLGKLSGRGFLEDQQSDRREFRVLSAVHYLMDFADRIVIRNEEEGTES</sequence>
<comment type="caution">
    <text evidence="1">The sequence shown here is derived from an EMBL/GenBank/DDBJ whole genome shotgun (WGS) entry which is preliminary data.</text>
</comment>
<dbReference type="RefSeq" id="WP_308986130.1">
    <property type="nucleotide sequence ID" value="NZ_JARXIC010000029.1"/>
</dbReference>
<evidence type="ECO:0000313" key="1">
    <source>
        <dbReference type="EMBL" id="MDQ8195681.1"/>
    </source>
</evidence>
<keyword evidence="2" id="KW-1185">Reference proteome</keyword>
<dbReference type="InterPro" id="IPR053841">
    <property type="entry name" value="MksE"/>
</dbReference>
<dbReference type="Proteomes" id="UP001243717">
    <property type="component" value="Unassembled WGS sequence"/>
</dbReference>
<evidence type="ECO:0008006" key="3">
    <source>
        <dbReference type="Google" id="ProtNLM"/>
    </source>
</evidence>
<protein>
    <recommendedName>
        <fullName evidence="3">DUF4194 domain-containing protein</fullName>
    </recommendedName>
</protein>
<dbReference type="Pfam" id="PF21980">
    <property type="entry name" value="MksE"/>
    <property type="match status" value="1"/>
</dbReference>
<evidence type="ECO:0000313" key="2">
    <source>
        <dbReference type="Proteomes" id="UP001243717"/>
    </source>
</evidence>
<proteinExistence type="predicted"/>
<reference evidence="1 2" key="1">
    <citation type="submission" date="2023-04" db="EMBL/GenBank/DDBJ databases">
        <title>A novel bacteria isolated from coastal sediment.</title>
        <authorList>
            <person name="Liu X.-J."/>
            <person name="Du Z.-J."/>
        </authorList>
    </citation>
    <scope>NUCLEOTIDE SEQUENCE [LARGE SCALE GENOMIC DNA]</scope>
    <source>
        <strain evidence="1 2">SDUM461004</strain>
    </source>
</reference>
<name>A0ABU1APK0_9BACT</name>
<accession>A0ABU1APK0</accession>
<gene>
    <name evidence="1" type="ORF">QEH59_14700</name>
</gene>
<dbReference type="EMBL" id="JARXIC010000029">
    <property type="protein sequence ID" value="MDQ8195681.1"/>
    <property type="molecule type" value="Genomic_DNA"/>
</dbReference>